<feature type="binding site" evidence="7">
    <location>
        <position position="52"/>
    </location>
    <ligand>
        <name>carbamoyl phosphate</name>
        <dbReference type="ChEBI" id="CHEBI:58228"/>
    </ligand>
</feature>
<feature type="binding site" evidence="7">
    <location>
        <position position="261"/>
    </location>
    <ligand>
        <name>carbamoyl phosphate</name>
        <dbReference type="ChEBI" id="CHEBI:58228"/>
    </ligand>
</feature>
<comment type="function">
    <text evidence="5 7">Catalyzes the condensation of carbamoyl phosphate and aspartate to form carbamoyl aspartate and inorganic phosphate, the committed step in the de novo pyrimidine nucleotide biosynthesis pathway.</text>
</comment>
<comment type="catalytic activity">
    <reaction evidence="6 7">
        <text>carbamoyl phosphate + L-aspartate = N-carbamoyl-L-aspartate + phosphate + H(+)</text>
        <dbReference type="Rhea" id="RHEA:20013"/>
        <dbReference type="ChEBI" id="CHEBI:15378"/>
        <dbReference type="ChEBI" id="CHEBI:29991"/>
        <dbReference type="ChEBI" id="CHEBI:32814"/>
        <dbReference type="ChEBI" id="CHEBI:43474"/>
        <dbReference type="ChEBI" id="CHEBI:58228"/>
        <dbReference type="EC" id="2.1.3.2"/>
    </reaction>
</comment>
<name>A0ABY4PFH2_9LACO</name>
<evidence type="ECO:0000259" key="9">
    <source>
        <dbReference type="Pfam" id="PF02729"/>
    </source>
</evidence>
<dbReference type="SUPFAM" id="SSF53671">
    <property type="entry name" value="Aspartate/ornithine carbamoyltransferase"/>
    <property type="match status" value="1"/>
</dbReference>
<feature type="binding site" evidence="7">
    <location>
        <position position="135"/>
    </location>
    <ligand>
        <name>carbamoyl phosphate</name>
        <dbReference type="ChEBI" id="CHEBI:58228"/>
    </ligand>
</feature>
<evidence type="ECO:0000313" key="10">
    <source>
        <dbReference type="EMBL" id="UQS84536.1"/>
    </source>
</evidence>
<feature type="binding site" evidence="7">
    <location>
        <position position="260"/>
    </location>
    <ligand>
        <name>carbamoyl phosphate</name>
        <dbReference type="ChEBI" id="CHEBI:58228"/>
    </ligand>
</feature>
<protein>
    <recommendedName>
        <fullName evidence="7">Aspartate carbamoyltransferase</fullName>
        <ecNumber evidence="7">2.1.3.2</ecNumber>
    </recommendedName>
    <alternativeName>
        <fullName evidence="7">Aspartate transcarbamylase</fullName>
        <shortName evidence="7">ATCase</shortName>
    </alternativeName>
</protein>
<feature type="binding site" evidence="7">
    <location>
        <position position="132"/>
    </location>
    <ligand>
        <name>carbamoyl phosphate</name>
        <dbReference type="ChEBI" id="CHEBI:58228"/>
    </ligand>
</feature>
<comment type="subunit">
    <text evidence="7">Heterododecamer (2C3:3R2) of six catalytic PyrB chains organized as two trimers (C3), and six regulatory PyrI chains organized as three dimers (R2).</text>
</comment>
<dbReference type="PRINTS" id="PR00101">
    <property type="entry name" value="ATCASE"/>
</dbReference>
<gene>
    <name evidence="7" type="primary">pyrB</name>
    <name evidence="10" type="ORF">MOO46_04585</name>
</gene>
<evidence type="ECO:0000256" key="3">
    <source>
        <dbReference type="ARBA" id="ARBA00022679"/>
    </source>
</evidence>
<dbReference type="PRINTS" id="PR00100">
    <property type="entry name" value="AOTCASE"/>
</dbReference>
<evidence type="ECO:0000256" key="2">
    <source>
        <dbReference type="ARBA" id="ARBA00008896"/>
    </source>
</evidence>
<comment type="pathway">
    <text evidence="1 7">Pyrimidine metabolism; UMP biosynthesis via de novo pathway; (S)-dihydroorotate from bicarbonate: step 2/3.</text>
</comment>
<keyword evidence="4 7" id="KW-0665">Pyrimidine biosynthesis</keyword>
<dbReference type="Gene3D" id="3.40.50.1370">
    <property type="entry name" value="Aspartate/ornithine carbamoyltransferase"/>
    <property type="match status" value="2"/>
</dbReference>
<dbReference type="InterPro" id="IPR002082">
    <property type="entry name" value="Asp_carbamoyltransf"/>
</dbReference>
<feature type="binding site" evidence="7">
    <location>
        <position position="102"/>
    </location>
    <ligand>
        <name>carbamoyl phosphate</name>
        <dbReference type="ChEBI" id="CHEBI:58228"/>
    </ligand>
</feature>
<dbReference type="InterPro" id="IPR006132">
    <property type="entry name" value="Asp/Orn_carbamoyltranf_P-bd"/>
</dbReference>
<dbReference type="NCBIfam" id="NF002032">
    <property type="entry name" value="PRK00856.1"/>
    <property type="match status" value="1"/>
</dbReference>
<dbReference type="Proteomes" id="UP000831859">
    <property type="component" value="Chromosome"/>
</dbReference>
<dbReference type="PROSITE" id="PS00097">
    <property type="entry name" value="CARBAMOYLTRANSFERASE"/>
    <property type="match status" value="1"/>
</dbReference>
<evidence type="ECO:0000256" key="6">
    <source>
        <dbReference type="ARBA" id="ARBA00048859"/>
    </source>
</evidence>
<dbReference type="PANTHER" id="PTHR45753:SF6">
    <property type="entry name" value="ASPARTATE CARBAMOYLTRANSFERASE"/>
    <property type="match status" value="1"/>
</dbReference>
<feature type="binding site" evidence="7">
    <location>
        <position position="80"/>
    </location>
    <ligand>
        <name>L-aspartate</name>
        <dbReference type="ChEBI" id="CHEBI:29991"/>
    </ligand>
</feature>
<dbReference type="InterPro" id="IPR006130">
    <property type="entry name" value="Asp/Orn_carbamoylTrfase"/>
</dbReference>
<reference evidence="10 11" key="1">
    <citation type="journal article" date="2022" name="Int. J. Syst. Evol. Microbiol.">
        <title>Apilactobacillus apisilvae sp. nov., Nicolia spurrieriana gen. nov. sp. nov., Bombilactobacillus folatiphilus sp. nov. and Bombilactobacillus thymidiniphilus sp. nov., four new lactic acid bacterial isolates from stingless bees Tetragonula carbonaria and Austroplebeia australis.</title>
        <authorList>
            <person name="Oliphant S.A."/>
            <person name="Watson-Haigh N.S."/>
            <person name="Sumby K.M."/>
            <person name="Gardner J."/>
            <person name="Groom S."/>
            <person name="Jiranek V."/>
        </authorList>
    </citation>
    <scope>NUCLEOTIDE SEQUENCE [LARGE SCALE GENOMIC DNA]</scope>
    <source>
        <strain evidence="10 11">SG5_A10</strain>
    </source>
</reference>
<accession>A0ABY4PFH2</accession>
<evidence type="ECO:0000256" key="7">
    <source>
        <dbReference type="HAMAP-Rule" id="MF_00001"/>
    </source>
</evidence>
<dbReference type="EMBL" id="CP093362">
    <property type="protein sequence ID" value="UQS84536.1"/>
    <property type="molecule type" value="Genomic_DNA"/>
</dbReference>
<evidence type="ECO:0000313" key="11">
    <source>
        <dbReference type="Proteomes" id="UP000831859"/>
    </source>
</evidence>
<feature type="domain" description="Aspartate/ornithine carbamoyltransferase carbamoyl-P binding" evidence="9">
    <location>
        <begin position="6"/>
        <end position="144"/>
    </location>
</feature>
<dbReference type="Pfam" id="PF00185">
    <property type="entry name" value="OTCace"/>
    <property type="match status" value="1"/>
</dbReference>
<dbReference type="PANTHER" id="PTHR45753">
    <property type="entry name" value="ORNITHINE CARBAMOYLTRANSFERASE, MITOCHONDRIAL"/>
    <property type="match status" value="1"/>
</dbReference>
<feature type="domain" description="Aspartate/ornithine carbamoyltransferase Asp/Orn-binding" evidence="8">
    <location>
        <begin position="152"/>
        <end position="297"/>
    </location>
</feature>
<feature type="binding site" evidence="7">
    <location>
        <position position="53"/>
    </location>
    <ligand>
        <name>carbamoyl phosphate</name>
        <dbReference type="ChEBI" id="CHEBI:58228"/>
    </ligand>
</feature>
<evidence type="ECO:0000256" key="4">
    <source>
        <dbReference type="ARBA" id="ARBA00022975"/>
    </source>
</evidence>
<feature type="binding site" evidence="7">
    <location>
        <position position="165"/>
    </location>
    <ligand>
        <name>L-aspartate</name>
        <dbReference type="ChEBI" id="CHEBI:29991"/>
    </ligand>
</feature>
<keyword evidence="11" id="KW-1185">Reference proteome</keyword>
<dbReference type="NCBIfam" id="TIGR00670">
    <property type="entry name" value="asp_carb_tr"/>
    <property type="match status" value="1"/>
</dbReference>
<evidence type="ECO:0000259" key="8">
    <source>
        <dbReference type="Pfam" id="PF00185"/>
    </source>
</evidence>
<sequence>MTIKNNFLNINSLSNDEIKNLILLAHEFRNGKQVKLNQPIYSANLFFENSTRTHTSFEMAQRKLGLQSFDINPQTSSMQKGESLSDTVKTLQAIGMNCLIIRHKATGWYKELLADPNIKLSLINAGDGSGQHPSQSLLDLVTIDDEFKKFSGLKIGIIGDLSHSRVARSDAEILKHLGAQIYFSGPKEWYPKDFNNFGEYVNFDEIIEKLDVVMMLRVQLERLNQELVSSFTPNNYFKHYGLTESRAAEMKKDAIIMHPAPVNRDVEIASSLVESPHSRIFRQMQNGVFARMAILATILKNQGLLEEYKCKS</sequence>
<evidence type="ECO:0000256" key="5">
    <source>
        <dbReference type="ARBA" id="ARBA00043884"/>
    </source>
</evidence>
<dbReference type="GO" id="GO:0004070">
    <property type="term" value="F:aspartate carbamoyltransferase activity"/>
    <property type="evidence" value="ECO:0007669"/>
    <property type="project" value="UniProtKB-EC"/>
</dbReference>
<dbReference type="InterPro" id="IPR036901">
    <property type="entry name" value="Asp/Orn_carbamoylTrfase_sf"/>
</dbReference>
<dbReference type="Pfam" id="PF02729">
    <property type="entry name" value="OTCace_N"/>
    <property type="match status" value="1"/>
</dbReference>
<comment type="similarity">
    <text evidence="2 7">Belongs to the aspartate/ornithine carbamoyltransferase superfamily. ATCase family.</text>
</comment>
<evidence type="ECO:0000256" key="1">
    <source>
        <dbReference type="ARBA" id="ARBA00004852"/>
    </source>
</evidence>
<feature type="binding site" evidence="7">
    <location>
        <position position="217"/>
    </location>
    <ligand>
        <name>L-aspartate</name>
        <dbReference type="ChEBI" id="CHEBI:29991"/>
    </ligand>
</feature>
<dbReference type="HAMAP" id="MF_00001">
    <property type="entry name" value="Asp_carb_tr"/>
    <property type="match status" value="1"/>
</dbReference>
<organism evidence="10 11">
    <name type="scientific">Apilactobacillus apisilvae</name>
    <dbReference type="NCBI Taxonomy" id="2923364"/>
    <lineage>
        <taxon>Bacteria</taxon>
        <taxon>Bacillati</taxon>
        <taxon>Bacillota</taxon>
        <taxon>Bacilli</taxon>
        <taxon>Lactobacillales</taxon>
        <taxon>Lactobacillaceae</taxon>
        <taxon>Apilactobacillus</taxon>
    </lineage>
</organism>
<dbReference type="InterPro" id="IPR006131">
    <property type="entry name" value="Asp_carbamoyltransf_Asp/Orn-bd"/>
</dbReference>
<dbReference type="EC" id="2.1.3.2" evidence="7"/>
<proteinExistence type="inferred from homology"/>
<dbReference type="RefSeq" id="WP_249510522.1">
    <property type="nucleotide sequence ID" value="NZ_CP093362.1"/>
</dbReference>
<keyword evidence="3 7" id="KW-0808">Transferase</keyword>